<dbReference type="EMBL" id="GL574969">
    <property type="protein sequence ID" value="ELR04455.1"/>
    <property type="molecule type" value="Genomic_DNA"/>
</dbReference>
<accession>L8FU09</accession>
<keyword evidence="3" id="KW-1185">Reference proteome</keyword>
<feature type="compositionally biased region" description="Basic and acidic residues" evidence="1">
    <location>
        <begin position="1"/>
        <end position="12"/>
    </location>
</feature>
<sequence length="90" mass="10540">IQADQHRQRMDQLRNQSDQRQALTHQLRLDGELARQRIQQSRQPDPYASNPAAIRSPEEERAAREAATERRRRAASDVGQIDSWLDRRPN</sequence>
<protein>
    <submittedName>
        <fullName evidence="2">Uncharacterized protein</fullName>
    </submittedName>
</protein>
<feature type="compositionally biased region" description="Polar residues" evidence="1">
    <location>
        <begin position="13"/>
        <end position="24"/>
    </location>
</feature>
<evidence type="ECO:0000313" key="2">
    <source>
        <dbReference type="EMBL" id="ELR04455.1"/>
    </source>
</evidence>
<feature type="non-terminal residue" evidence="2">
    <location>
        <position position="1"/>
    </location>
</feature>
<dbReference type="InParanoid" id="L8FU09"/>
<evidence type="ECO:0000313" key="3">
    <source>
        <dbReference type="Proteomes" id="UP000011064"/>
    </source>
</evidence>
<dbReference type="AlphaFoldDB" id="L8FU09"/>
<feature type="compositionally biased region" description="Basic and acidic residues" evidence="1">
    <location>
        <begin position="56"/>
        <end position="69"/>
    </location>
</feature>
<proteinExistence type="predicted"/>
<dbReference type="Proteomes" id="UP000011064">
    <property type="component" value="Unassembled WGS sequence"/>
</dbReference>
<evidence type="ECO:0000256" key="1">
    <source>
        <dbReference type="SAM" id="MobiDB-lite"/>
    </source>
</evidence>
<name>L8FU09_PSED2</name>
<dbReference type="VEuPathDB" id="FungiDB:GMDG_09053"/>
<feature type="region of interest" description="Disordered" evidence="1">
    <location>
        <begin position="1"/>
        <end position="90"/>
    </location>
</feature>
<gene>
    <name evidence="2" type="ORF">GMDG_09053</name>
</gene>
<reference evidence="3" key="1">
    <citation type="submission" date="2010-09" db="EMBL/GenBank/DDBJ databases">
        <title>The genome sequence of Geomyces destructans 20631-21.</title>
        <authorList>
            <consortium name="The Broad Institute Genome Sequencing Platform"/>
            <person name="Cuomo C.A."/>
            <person name="Blehert D.S."/>
            <person name="Lorch J.M."/>
            <person name="Young S.K."/>
            <person name="Zeng Q."/>
            <person name="Gargeya S."/>
            <person name="Fitzgerald M."/>
            <person name="Haas B."/>
            <person name="Abouelleil A."/>
            <person name="Alvarado L."/>
            <person name="Arachchi H.M."/>
            <person name="Berlin A."/>
            <person name="Brown A."/>
            <person name="Chapman S.B."/>
            <person name="Chen Z."/>
            <person name="Dunbar C."/>
            <person name="Freedman E."/>
            <person name="Gearin G."/>
            <person name="Gellesch M."/>
            <person name="Goldberg J."/>
            <person name="Griggs A."/>
            <person name="Gujja S."/>
            <person name="Heiman D."/>
            <person name="Howarth C."/>
            <person name="Larson L."/>
            <person name="Lui A."/>
            <person name="MacDonald P.J.P."/>
            <person name="Montmayeur A."/>
            <person name="Murphy C."/>
            <person name="Neiman D."/>
            <person name="Pearson M."/>
            <person name="Priest M."/>
            <person name="Roberts A."/>
            <person name="Saif S."/>
            <person name="Shea T."/>
            <person name="Shenoy N."/>
            <person name="Sisk P."/>
            <person name="Stolte C."/>
            <person name="Sykes S."/>
            <person name="Wortman J."/>
            <person name="Nusbaum C."/>
            <person name="Birren B."/>
        </authorList>
    </citation>
    <scope>NUCLEOTIDE SEQUENCE [LARGE SCALE GENOMIC DNA]</scope>
    <source>
        <strain evidence="3">ATCC MYA-4855 / 20631-21</strain>
    </source>
</reference>
<organism evidence="2 3">
    <name type="scientific">Pseudogymnoascus destructans (strain ATCC MYA-4855 / 20631-21)</name>
    <name type="common">Bat white-nose syndrome fungus</name>
    <name type="synonym">Geomyces destructans</name>
    <dbReference type="NCBI Taxonomy" id="658429"/>
    <lineage>
        <taxon>Eukaryota</taxon>
        <taxon>Fungi</taxon>
        <taxon>Dikarya</taxon>
        <taxon>Ascomycota</taxon>
        <taxon>Pezizomycotina</taxon>
        <taxon>Leotiomycetes</taxon>
        <taxon>Thelebolales</taxon>
        <taxon>Thelebolaceae</taxon>
        <taxon>Pseudogymnoascus</taxon>
    </lineage>
</organism>
<dbReference type="HOGENOM" id="CLU_2446743_0_0_1"/>